<dbReference type="EMBL" id="BSXS01011854">
    <property type="protein sequence ID" value="GMF01388.1"/>
    <property type="molecule type" value="Genomic_DNA"/>
</dbReference>
<protein>
    <submittedName>
        <fullName evidence="1">Unnamed protein product</fullName>
    </submittedName>
</protein>
<accession>A0ACB5U493</accession>
<comment type="caution">
    <text evidence="1">The sequence shown here is derived from an EMBL/GenBank/DDBJ whole genome shotgun (WGS) entry which is preliminary data.</text>
</comment>
<reference evidence="1" key="1">
    <citation type="submission" date="2023-04" db="EMBL/GenBank/DDBJ databases">
        <title>Ambrosiozyma monospora NBRC 10751.</title>
        <authorList>
            <person name="Ichikawa N."/>
            <person name="Sato H."/>
            <person name="Tonouchi N."/>
        </authorList>
    </citation>
    <scope>NUCLEOTIDE SEQUENCE</scope>
    <source>
        <strain evidence="1">NBRC 10751</strain>
    </source>
</reference>
<evidence type="ECO:0000313" key="2">
    <source>
        <dbReference type="Proteomes" id="UP001165064"/>
    </source>
</evidence>
<dbReference type="Proteomes" id="UP001165064">
    <property type="component" value="Unassembled WGS sequence"/>
</dbReference>
<gene>
    <name evidence="1" type="ORF">Amon02_001125000</name>
</gene>
<sequence>MRPQDSVVIKSLDVISFPEWQKQENRERDDTLSMRDVCDNFQNEIVAYQRIWKHNKSCPPKKQINVPKFLFSGDLYHSADVSVTGVDGILRLVSGPYLVLEKLEGVRHPDLESAKEFKKVIRELLRNWMLLG</sequence>
<name>A0ACB5U493_AMBMO</name>
<keyword evidence="2" id="KW-1185">Reference proteome</keyword>
<proteinExistence type="predicted"/>
<evidence type="ECO:0000313" key="1">
    <source>
        <dbReference type="EMBL" id="GMF01388.1"/>
    </source>
</evidence>
<organism evidence="1 2">
    <name type="scientific">Ambrosiozyma monospora</name>
    <name type="common">Yeast</name>
    <name type="synonym">Endomycopsis monosporus</name>
    <dbReference type="NCBI Taxonomy" id="43982"/>
    <lineage>
        <taxon>Eukaryota</taxon>
        <taxon>Fungi</taxon>
        <taxon>Dikarya</taxon>
        <taxon>Ascomycota</taxon>
        <taxon>Saccharomycotina</taxon>
        <taxon>Pichiomycetes</taxon>
        <taxon>Pichiales</taxon>
        <taxon>Pichiaceae</taxon>
        <taxon>Ambrosiozyma</taxon>
    </lineage>
</organism>